<dbReference type="EMBL" id="JH793093">
    <property type="protein sequence ID" value="ELQ34785.1"/>
    <property type="molecule type" value="Genomic_DNA"/>
</dbReference>
<dbReference type="SMR" id="A0AA97NR57"/>
<reference evidence="1" key="1">
    <citation type="journal article" date="2012" name="PLoS Genet.">
        <title>Comparative analysis of the genomes of two field isolates of the rice blast fungus Magnaporthe oryzae.</title>
        <authorList>
            <person name="Xue M."/>
            <person name="Yang J."/>
            <person name="Li Z."/>
            <person name="Hu S."/>
            <person name="Yao N."/>
            <person name="Dean R.A."/>
            <person name="Zhao W."/>
            <person name="Shen M."/>
            <person name="Zhang H."/>
            <person name="Li C."/>
            <person name="Liu L."/>
            <person name="Cao L."/>
            <person name="Xu X."/>
            <person name="Xing Y."/>
            <person name="Hsiang T."/>
            <person name="Zhang Z."/>
            <person name="Xu J.R."/>
            <person name="Peng Y.L."/>
        </authorList>
    </citation>
    <scope>NUCLEOTIDE SEQUENCE</scope>
    <source>
        <strain evidence="1">Y34</strain>
    </source>
</reference>
<organism evidence="1">
    <name type="scientific">Pyricularia oryzae (strain Y34)</name>
    <name type="common">Rice blast fungus</name>
    <name type="synonym">Magnaporthe oryzae</name>
    <dbReference type="NCBI Taxonomy" id="1143189"/>
    <lineage>
        <taxon>Eukaryota</taxon>
        <taxon>Fungi</taxon>
        <taxon>Dikarya</taxon>
        <taxon>Ascomycota</taxon>
        <taxon>Pezizomycotina</taxon>
        <taxon>Sordariomycetes</taxon>
        <taxon>Sordariomycetidae</taxon>
        <taxon>Magnaporthales</taxon>
        <taxon>Pyriculariaceae</taxon>
        <taxon>Pyricularia</taxon>
    </lineage>
</organism>
<evidence type="ECO:0000313" key="1">
    <source>
        <dbReference type="EMBL" id="ELQ34785.1"/>
    </source>
</evidence>
<gene>
    <name evidence="1" type="ORF">OOU_Y34scaffold00745g60</name>
</gene>
<accession>A0AA97NR57</accession>
<proteinExistence type="predicted"/>
<sequence>MASDFATAGVNPAAGDGAVGEENEENILRAHYLRGLEVVKAGLARWYNATGSNYLVWF</sequence>
<dbReference type="Proteomes" id="UP000011086">
    <property type="component" value="Unassembled WGS sequence"/>
</dbReference>
<dbReference type="AlphaFoldDB" id="A0AA97NR57"/>
<protein>
    <submittedName>
        <fullName evidence="1">Uncharacterized protein</fullName>
    </submittedName>
</protein>
<name>A0AA97NR57_PYRO3</name>